<proteinExistence type="predicted"/>
<organism evidence="2 3">
    <name type="scientific">Didymosphaeria variabile</name>
    <dbReference type="NCBI Taxonomy" id="1932322"/>
    <lineage>
        <taxon>Eukaryota</taxon>
        <taxon>Fungi</taxon>
        <taxon>Dikarya</taxon>
        <taxon>Ascomycota</taxon>
        <taxon>Pezizomycotina</taxon>
        <taxon>Dothideomycetes</taxon>
        <taxon>Pleosporomycetidae</taxon>
        <taxon>Pleosporales</taxon>
        <taxon>Massarineae</taxon>
        <taxon>Didymosphaeriaceae</taxon>
        <taxon>Didymosphaeria</taxon>
    </lineage>
</organism>
<reference evidence="2" key="1">
    <citation type="submission" date="2022-10" db="EMBL/GenBank/DDBJ databases">
        <title>Tapping the CABI collections for fungal endophytes: first genome assemblies for Collariella, Neodidymelliopsis, Ascochyta clinopodiicola, Didymella pomorum, Didymosphaeria variabile, Neocosmospora piperis and Neocucurbitaria cava.</title>
        <authorList>
            <person name="Hill R."/>
        </authorList>
    </citation>
    <scope>NUCLEOTIDE SEQUENCE</scope>
    <source>
        <strain evidence="2">IMI 356815</strain>
    </source>
</reference>
<feature type="compositionally biased region" description="Basic and acidic residues" evidence="1">
    <location>
        <begin position="51"/>
        <end position="60"/>
    </location>
</feature>
<evidence type="ECO:0000313" key="3">
    <source>
        <dbReference type="Proteomes" id="UP001140513"/>
    </source>
</evidence>
<feature type="region of interest" description="Disordered" evidence="1">
    <location>
        <begin position="31"/>
        <end position="83"/>
    </location>
</feature>
<dbReference type="Proteomes" id="UP001140513">
    <property type="component" value="Unassembled WGS sequence"/>
</dbReference>
<dbReference type="AlphaFoldDB" id="A0A9W8XP41"/>
<sequence length="176" mass="19699">MDIGPDKSLVIILKLSAAKLSGFPRALSLAVEQSRKRKRGSAYSQNGTNKIETDGGKLDEGQDEIADQSKKRKTDHRGPMNLQDDIPYLLDFAQRLSNMETYNTKRVADLAEKDEKQRLRAKNGELQLEAATGKDEKRRLVTEMENWKADATLQKEAKNRLAAEKEGLEVEAALEG</sequence>
<comment type="caution">
    <text evidence="2">The sequence shown here is derived from an EMBL/GenBank/DDBJ whole genome shotgun (WGS) entry which is preliminary data.</text>
</comment>
<evidence type="ECO:0000256" key="1">
    <source>
        <dbReference type="SAM" id="MobiDB-lite"/>
    </source>
</evidence>
<evidence type="ECO:0000313" key="2">
    <source>
        <dbReference type="EMBL" id="KAJ4356220.1"/>
    </source>
</evidence>
<protein>
    <submittedName>
        <fullName evidence="2">Uncharacterized protein</fullName>
    </submittedName>
</protein>
<name>A0A9W8XP41_9PLEO</name>
<accession>A0A9W8XP41</accession>
<dbReference type="GeneID" id="80907780"/>
<dbReference type="EMBL" id="JAPEUX010000003">
    <property type="protein sequence ID" value="KAJ4356220.1"/>
    <property type="molecule type" value="Genomic_DNA"/>
</dbReference>
<dbReference type="RefSeq" id="XP_056073346.1">
    <property type="nucleotide sequence ID" value="XM_056213038.1"/>
</dbReference>
<gene>
    <name evidence="2" type="ORF">N0V89_004250</name>
</gene>
<keyword evidence="3" id="KW-1185">Reference proteome</keyword>